<feature type="chain" id="PRO_5004798231" evidence="1">
    <location>
        <begin position="27"/>
        <end position="177"/>
    </location>
</feature>
<organism evidence="2 3">
    <name type="scientific">Janthinobacterium agaricidamnosum NBRC 102515 = DSM 9628</name>
    <dbReference type="NCBI Taxonomy" id="1349767"/>
    <lineage>
        <taxon>Bacteria</taxon>
        <taxon>Pseudomonadati</taxon>
        <taxon>Pseudomonadota</taxon>
        <taxon>Betaproteobacteria</taxon>
        <taxon>Burkholderiales</taxon>
        <taxon>Oxalobacteraceae</taxon>
        <taxon>Janthinobacterium</taxon>
    </lineage>
</organism>
<sequence length="177" mass="18576">MNKNRRIVRLALAGAVVLGLGGLAGAAVAAKAKAKAEARQQSASRGLARYGVAVYSDLCLQSDSGDIGGQRITLHRFAEADTVIYEFTAGALSWPVVASDVNLDQATGVFDFTVQGADEEERKIVGKFARDGQSLTLEGAYCGGDASMPMKLSLVKDFGAKLKNCKPCPAPKELPEA</sequence>
<accession>W0VBU1</accession>
<name>W0VBU1_9BURK</name>
<keyword evidence="1" id="KW-0732">Signal</keyword>
<keyword evidence="3" id="KW-1185">Reference proteome</keyword>
<evidence type="ECO:0000313" key="2">
    <source>
        <dbReference type="EMBL" id="CDG85095.1"/>
    </source>
</evidence>
<gene>
    <name evidence="2" type="ORF">GJA_4488</name>
</gene>
<dbReference type="HOGENOM" id="CLU_1515946_0_0_4"/>
<protein>
    <submittedName>
        <fullName evidence="2">Uncharacterized protein</fullName>
    </submittedName>
</protein>
<dbReference type="RefSeq" id="WP_038500640.1">
    <property type="nucleotide sequence ID" value="NZ_BCTH01000022.1"/>
</dbReference>
<feature type="signal peptide" evidence="1">
    <location>
        <begin position="1"/>
        <end position="26"/>
    </location>
</feature>
<evidence type="ECO:0000313" key="3">
    <source>
        <dbReference type="Proteomes" id="UP000027604"/>
    </source>
</evidence>
<dbReference type="PATRIC" id="fig|1349767.4.peg.1129"/>
<reference evidence="2 3" key="1">
    <citation type="journal article" date="2015" name="Genome Announc.">
        <title>Genome Sequence of Mushroom Soft-Rot Pathogen Janthinobacterium agaricidamnosum.</title>
        <authorList>
            <person name="Graupner K."/>
            <person name="Lackner G."/>
            <person name="Hertweck C."/>
        </authorList>
    </citation>
    <scope>NUCLEOTIDE SEQUENCE [LARGE SCALE GENOMIC DNA]</scope>
    <source>
        <strain evidence="3">NBRC 102515 / DSM 9628</strain>
    </source>
</reference>
<proteinExistence type="predicted"/>
<dbReference type="EMBL" id="HG322949">
    <property type="protein sequence ID" value="CDG85095.1"/>
    <property type="molecule type" value="Genomic_DNA"/>
</dbReference>
<dbReference type="AlphaFoldDB" id="W0VBU1"/>
<evidence type="ECO:0000256" key="1">
    <source>
        <dbReference type="SAM" id="SignalP"/>
    </source>
</evidence>
<dbReference type="KEGG" id="jag:GJA_4488"/>
<dbReference type="Proteomes" id="UP000027604">
    <property type="component" value="Chromosome I"/>
</dbReference>